<dbReference type="InterPro" id="IPR033337">
    <property type="entry name" value="TORTIFOLIA1/SINE1-2"/>
</dbReference>
<dbReference type="SUPFAM" id="SSF48371">
    <property type="entry name" value="ARM repeat"/>
    <property type="match status" value="1"/>
</dbReference>
<dbReference type="PANTHER" id="PTHR31355:SF8">
    <property type="entry name" value="TORTIFOLIA1-LIKE PROTEIN 3"/>
    <property type="match status" value="1"/>
</dbReference>
<feature type="domain" description="TORTIFOLIA1/SINE1-2 N-terminal" evidence="2">
    <location>
        <begin position="15"/>
        <end position="298"/>
    </location>
</feature>
<protein>
    <recommendedName>
        <fullName evidence="2">TORTIFOLIA1/SINE1-2 N-terminal domain-containing protein</fullName>
    </recommendedName>
</protein>
<evidence type="ECO:0000313" key="3">
    <source>
        <dbReference type="EMBL" id="KAK9707317.1"/>
    </source>
</evidence>
<proteinExistence type="predicted"/>
<dbReference type="InterPro" id="IPR057600">
    <property type="entry name" value="TORTIFOLIA1/SINE1-2_N"/>
</dbReference>
<feature type="region of interest" description="Disordered" evidence="1">
    <location>
        <begin position="444"/>
        <end position="478"/>
    </location>
</feature>
<reference evidence="3" key="1">
    <citation type="submission" date="2024-03" db="EMBL/GenBank/DDBJ databases">
        <title>WGS assembly of Saponaria officinalis var. Norfolk2.</title>
        <authorList>
            <person name="Jenkins J."/>
            <person name="Shu S."/>
            <person name="Grimwood J."/>
            <person name="Barry K."/>
            <person name="Goodstein D."/>
            <person name="Schmutz J."/>
            <person name="Leebens-Mack J."/>
            <person name="Osbourn A."/>
        </authorList>
    </citation>
    <scope>NUCLEOTIDE SEQUENCE [LARGE SCALE GENOMIC DNA]</scope>
    <source>
        <strain evidence="3">JIC</strain>
    </source>
</reference>
<organism evidence="3 4">
    <name type="scientific">Saponaria officinalis</name>
    <name type="common">Common soapwort</name>
    <name type="synonym">Lychnis saponaria</name>
    <dbReference type="NCBI Taxonomy" id="3572"/>
    <lineage>
        <taxon>Eukaryota</taxon>
        <taxon>Viridiplantae</taxon>
        <taxon>Streptophyta</taxon>
        <taxon>Embryophyta</taxon>
        <taxon>Tracheophyta</taxon>
        <taxon>Spermatophyta</taxon>
        <taxon>Magnoliopsida</taxon>
        <taxon>eudicotyledons</taxon>
        <taxon>Gunneridae</taxon>
        <taxon>Pentapetalae</taxon>
        <taxon>Caryophyllales</taxon>
        <taxon>Caryophyllaceae</taxon>
        <taxon>Caryophylleae</taxon>
        <taxon>Saponaria</taxon>
    </lineage>
</organism>
<feature type="region of interest" description="Disordered" evidence="1">
    <location>
        <begin position="341"/>
        <end position="404"/>
    </location>
</feature>
<feature type="compositionally biased region" description="Low complexity" evidence="1">
    <location>
        <begin position="382"/>
        <end position="393"/>
    </location>
</feature>
<dbReference type="GO" id="GO:0008017">
    <property type="term" value="F:microtubule binding"/>
    <property type="evidence" value="ECO:0007669"/>
    <property type="project" value="InterPro"/>
</dbReference>
<dbReference type="AlphaFoldDB" id="A0AAW1JSG7"/>
<accession>A0AAW1JSG7</accession>
<gene>
    <name evidence="3" type="ORF">RND81_07G188500</name>
</gene>
<feature type="compositionally biased region" description="Polar residues" evidence="1">
    <location>
        <begin position="356"/>
        <end position="365"/>
    </location>
</feature>
<dbReference type="EMBL" id="JBDFQZ010000007">
    <property type="protein sequence ID" value="KAK9707317.1"/>
    <property type="molecule type" value="Genomic_DNA"/>
</dbReference>
<dbReference type="InterPro" id="IPR011989">
    <property type="entry name" value="ARM-like"/>
</dbReference>
<feature type="compositionally biased region" description="Polar residues" evidence="1">
    <location>
        <begin position="395"/>
        <end position="404"/>
    </location>
</feature>
<dbReference type="Gene3D" id="1.25.10.10">
    <property type="entry name" value="Leucine-rich Repeat Variant"/>
    <property type="match status" value="1"/>
</dbReference>
<name>A0AAW1JSG7_SAPOF</name>
<dbReference type="Proteomes" id="UP001443914">
    <property type="component" value="Unassembled WGS sequence"/>
</dbReference>
<comment type="caution">
    <text evidence="3">The sequence shown here is derived from an EMBL/GenBank/DDBJ whole genome shotgun (WGS) entry which is preliminary data.</text>
</comment>
<dbReference type="GO" id="GO:0005874">
    <property type="term" value="C:microtubule"/>
    <property type="evidence" value="ECO:0007669"/>
    <property type="project" value="InterPro"/>
</dbReference>
<keyword evidence="4" id="KW-1185">Reference proteome</keyword>
<dbReference type="PANTHER" id="PTHR31355">
    <property type="entry name" value="MICROTUBULE-ASSOCIATED PROTEIN TORTIFOLIA1"/>
    <property type="match status" value="1"/>
</dbReference>
<evidence type="ECO:0000313" key="4">
    <source>
        <dbReference type="Proteomes" id="UP001443914"/>
    </source>
</evidence>
<evidence type="ECO:0000259" key="2">
    <source>
        <dbReference type="Pfam" id="PF24714"/>
    </source>
</evidence>
<sequence>MPPHQPPPPPPPPNNLRHNLLTTIDKLSDRSTFTQSSTHLNHLAASLPSDHLPTFLNCILAVDSAAKSSIRVHCVTLISILAKTHSSETLSPYLARIVASIVTRLREPDSSAVRAACAAAVAVLSVHCFKLVVESLISCVSTEQYVGAQIGGCVCLKAAVDAVDDGEVVMDGEDEVMMRKVLMKAVKLMKAEGFKAKAALMGVMASVVGIKGGVVINGKFGGGTLVGNVVAIAVEMLSSEDWGARKGGAEVLQMVADVANVEYTSCVKKFVVSSLNSRRFDKVKITREIMNRAWEAWKAIPGGPDEVLPLSRSNSSVSKDYGGCGGGGGCVGEPPLTRRSSFAGLETAKPKKTMTKSRSSLSNCPTARDNIGREMPQRKQALLKSRSSLSDDSTMTESSSVSKTSFDFGFETPLSKKQMSKRIPLKTYDRNSFDRKIESAVPSDSSVKFESEDEMESRDKTMEVTTLSSDRRSSFFQSSEETMQKTGFKYRTRVNPLTEEDTDNGFDIGDRLGEEVGRCMAESAELSLIRNQLCQIERQQSDLLHLVQRFMGNSQNGIDSLKTRVSGLEKALDTISRDLAVQTEQNLNNGSAESTCCPSTEFLSPKFWRRTEAKSLNVKPSYSGNVPNTDTNAEAWTIDGLRLHEQKEVDTCKSVKGMSQTSQRGRTCSPRSFDAASTTAFMTPGVTGA</sequence>
<dbReference type="InterPro" id="IPR016024">
    <property type="entry name" value="ARM-type_fold"/>
</dbReference>
<dbReference type="Pfam" id="PF24714">
    <property type="entry name" value="TOR1L1_N"/>
    <property type="match status" value="1"/>
</dbReference>
<evidence type="ECO:0000256" key="1">
    <source>
        <dbReference type="SAM" id="MobiDB-lite"/>
    </source>
</evidence>